<accession>A0A5D0CW50</accession>
<evidence type="ECO:0000313" key="5">
    <source>
        <dbReference type="Proteomes" id="UP000325218"/>
    </source>
</evidence>
<evidence type="ECO:0000256" key="2">
    <source>
        <dbReference type="ARBA" id="ARBA00023315"/>
    </source>
</evidence>
<dbReference type="Gene3D" id="3.40.630.30">
    <property type="match status" value="1"/>
</dbReference>
<keyword evidence="5" id="KW-1185">Reference proteome</keyword>
<dbReference type="CDD" id="cd04301">
    <property type="entry name" value="NAT_SF"/>
    <property type="match status" value="1"/>
</dbReference>
<gene>
    <name evidence="4" type="ORF">FRY98_00325</name>
</gene>
<evidence type="ECO:0000259" key="3">
    <source>
        <dbReference type="PROSITE" id="PS51186"/>
    </source>
</evidence>
<feature type="domain" description="N-acetyltransferase" evidence="3">
    <location>
        <begin position="9"/>
        <end position="171"/>
    </location>
</feature>
<protein>
    <submittedName>
        <fullName evidence="4">N-acetyltransferase</fullName>
    </submittedName>
</protein>
<dbReference type="OrthoDB" id="9798006at2"/>
<keyword evidence="1 4" id="KW-0808">Transferase</keyword>
<comment type="caution">
    <text evidence="4">The sequence shown here is derived from an EMBL/GenBank/DDBJ whole genome shotgun (WGS) entry which is preliminary data.</text>
</comment>
<dbReference type="Pfam" id="PF00583">
    <property type="entry name" value="Acetyltransf_1"/>
    <property type="match status" value="1"/>
</dbReference>
<reference evidence="4 5" key="1">
    <citation type="submission" date="2019-08" db="EMBL/GenBank/DDBJ databases">
        <title>Genome sequencing of Paenibacillus faecis DSM 23593(T).</title>
        <authorList>
            <person name="Kook J.-K."/>
            <person name="Park S.-N."/>
            <person name="Lim Y.K."/>
        </authorList>
    </citation>
    <scope>NUCLEOTIDE SEQUENCE [LARGE SCALE GENOMIC DNA]</scope>
    <source>
        <strain evidence="4 5">DSM 23593</strain>
    </source>
</reference>
<dbReference type="EMBL" id="VSDO01000001">
    <property type="protein sequence ID" value="TYA14169.1"/>
    <property type="molecule type" value="Genomic_DNA"/>
</dbReference>
<dbReference type="PROSITE" id="PS51186">
    <property type="entry name" value="GNAT"/>
    <property type="match status" value="1"/>
</dbReference>
<proteinExistence type="predicted"/>
<dbReference type="GO" id="GO:0016747">
    <property type="term" value="F:acyltransferase activity, transferring groups other than amino-acyl groups"/>
    <property type="evidence" value="ECO:0007669"/>
    <property type="project" value="InterPro"/>
</dbReference>
<dbReference type="InterPro" id="IPR016181">
    <property type="entry name" value="Acyl_CoA_acyltransferase"/>
</dbReference>
<dbReference type="AlphaFoldDB" id="A0A5D0CW50"/>
<dbReference type="PANTHER" id="PTHR43072:SF23">
    <property type="entry name" value="UPF0039 PROTEIN C11D3.02C"/>
    <property type="match status" value="1"/>
</dbReference>
<dbReference type="SUPFAM" id="SSF55729">
    <property type="entry name" value="Acyl-CoA N-acyltransferases (Nat)"/>
    <property type="match status" value="1"/>
</dbReference>
<evidence type="ECO:0000313" key="4">
    <source>
        <dbReference type="EMBL" id="TYA14169.1"/>
    </source>
</evidence>
<dbReference type="PANTHER" id="PTHR43072">
    <property type="entry name" value="N-ACETYLTRANSFERASE"/>
    <property type="match status" value="1"/>
</dbReference>
<keyword evidence="2" id="KW-0012">Acyltransferase</keyword>
<dbReference type="InterPro" id="IPR000182">
    <property type="entry name" value="GNAT_dom"/>
</dbReference>
<name>A0A5D0CW50_9BACL</name>
<dbReference type="Proteomes" id="UP000325218">
    <property type="component" value="Unassembled WGS sequence"/>
</dbReference>
<dbReference type="RefSeq" id="WP_148449624.1">
    <property type="nucleotide sequence ID" value="NZ_VSDO01000001.1"/>
</dbReference>
<evidence type="ECO:0000256" key="1">
    <source>
        <dbReference type="ARBA" id="ARBA00022679"/>
    </source>
</evidence>
<organism evidence="4 5">
    <name type="scientific">Paenibacillus faecis</name>
    <dbReference type="NCBI Taxonomy" id="862114"/>
    <lineage>
        <taxon>Bacteria</taxon>
        <taxon>Bacillati</taxon>
        <taxon>Bacillota</taxon>
        <taxon>Bacilli</taxon>
        <taxon>Bacillales</taxon>
        <taxon>Paenibacillaceae</taxon>
        <taxon>Paenibacillus</taxon>
    </lineage>
</organism>
<sequence>MSRSEFKDYMIDDATLEDLKEIVEIYNETIAGRMVTADLEPITVESRLGWFKEHSPDFRPLWVMRANGKVIAWLSFQSFYGRPAYLATAEISIYISGEYRSRGIGSILLRRALAYCPRIAVKTVLGFVFAHNGPSLALLEKHGFEKWAFLPRVANMDGVERDLVILGRRVEPGDGMGNEGVERAY</sequence>